<feature type="compositionally biased region" description="Low complexity" evidence="1">
    <location>
        <begin position="730"/>
        <end position="755"/>
    </location>
</feature>
<evidence type="ECO:0000256" key="1">
    <source>
        <dbReference type="SAM" id="MobiDB-lite"/>
    </source>
</evidence>
<accession>A0AAE0BWM0</accession>
<sequence>DGGPAAIPAFWAGMVGLRLSLLSGQGWWGAAIPAFWAGMGNFEVQDPECGPQSEPEAGAHPTAGGHTALGGEEFPVSPATGPATMSAAAAASMDQSVEVDVGGVELESMAMVAAAHFEGGGVESGDGHGDEKLGMTPDDTGEMTSIMNPLGASVDYHSTAAPLAVIVDVEGEDAEHAIELPPGQQDGRGVAPGEAEGAIPVDDISQSAQAADDVDSDMAPPAHLDVRLDKLLESDEEEEEASRRSMDLAPVREEDAGDVDPDIRLPHLRSMSEFSVHSNSSFQDEQVPQRISAEAAPQMLKTMSTVLRSGGADAVTGGEGSTGRAPADVADAGSSGTGADQRATPLSGTEGTQLEILRESDEEDELRRDSGGDGEGAEAGRKLSHLRSLSEFSVHSNSSFSEDRSPSISAQPEPQMLKTMSTVLRSGGAGAVTGGEGSTERAPGSAEEEQRPAGIEEGGEEEDIVLPLPHEMGLAMPAAAMAFSVNSGFSMHSHGGAPPPAASQDLGSLDLGSEYSAFQDSRSQPSAWNETASQHSIYKNAQSGALPMMADAGSRGTAVAAEMGDNQGMHTSTCLQPNPLSQGTALPSPAGAQGLTAEPAQRPPRGAGTVGDAGAEEDAGDATQQVKRLHLPPDEGAEPHSTASDLLGAGKESGDPLHDPNSSKGDKAGDASGTHATSADSRPGGTHSGSPRQSSGPAASESPQPFHVADTDSGPRPGVHLGDAHPVLSAAAATKPAPQAGGPQEPGPAGAAEAAMRSASPRFTQEAVAMDGTTARDTRVDLDHACAEDADPFAGDSTLISDNVGEMGAEAAEIDDPTQSPPSRGAKGGGCDDAPGEAAVDDTVGNPSGASAAGGTEGAQTAGGTDEKEAWLQQISKGADEAIQSLFELYEV</sequence>
<gene>
    <name evidence="3" type="ORF">CYMTET_46206</name>
</gene>
<feature type="chain" id="PRO_5042270317" evidence="2">
    <location>
        <begin position="25"/>
        <end position="892"/>
    </location>
</feature>
<feature type="signal peptide" evidence="2">
    <location>
        <begin position="1"/>
        <end position="24"/>
    </location>
</feature>
<name>A0AAE0BWM0_9CHLO</name>
<feature type="region of interest" description="Disordered" evidence="1">
    <location>
        <begin position="789"/>
        <end position="871"/>
    </location>
</feature>
<feature type="compositionally biased region" description="Basic and acidic residues" evidence="1">
    <location>
        <begin position="241"/>
        <end position="254"/>
    </location>
</feature>
<feature type="compositionally biased region" description="Polar residues" evidence="1">
    <location>
        <begin position="568"/>
        <end position="585"/>
    </location>
</feature>
<evidence type="ECO:0000313" key="3">
    <source>
        <dbReference type="EMBL" id="KAK3244171.1"/>
    </source>
</evidence>
<feature type="non-terminal residue" evidence="3">
    <location>
        <position position="1"/>
    </location>
</feature>
<feature type="region of interest" description="Disordered" evidence="1">
    <location>
        <begin position="233"/>
        <end position="263"/>
    </location>
</feature>
<dbReference type="Proteomes" id="UP001190700">
    <property type="component" value="Unassembled WGS sequence"/>
</dbReference>
<proteinExistence type="predicted"/>
<feature type="compositionally biased region" description="Gly residues" evidence="1">
    <location>
        <begin position="427"/>
        <end position="437"/>
    </location>
</feature>
<feature type="compositionally biased region" description="Low complexity" evidence="1">
    <location>
        <begin position="849"/>
        <end position="864"/>
    </location>
</feature>
<protein>
    <submittedName>
        <fullName evidence="3">Uncharacterized protein</fullName>
    </submittedName>
</protein>
<feature type="compositionally biased region" description="Polar residues" evidence="1">
    <location>
        <begin position="688"/>
        <end position="703"/>
    </location>
</feature>
<feature type="region of interest" description="Disordered" evidence="1">
    <location>
        <begin position="311"/>
        <end position="459"/>
    </location>
</feature>
<keyword evidence="2" id="KW-0732">Signal</keyword>
<evidence type="ECO:0000256" key="2">
    <source>
        <dbReference type="SAM" id="SignalP"/>
    </source>
</evidence>
<evidence type="ECO:0000313" key="4">
    <source>
        <dbReference type="Proteomes" id="UP001190700"/>
    </source>
</evidence>
<organism evidence="3 4">
    <name type="scientific">Cymbomonas tetramitiformis</name>
    <dbReference type="NCBI Taxonomy" id="36881"/>
    <lineage>
        <taxon>Eukaryota</taxon>
        <taxon>Viridiplantae</taxon>
        <taxon>Chlorophyta</taxon>
        <taxon>Pyramimonadophyceae</taxon>
        <taxon>Pyramimonadales</taxon>
        <taxon>Pyramimonadaceae</taxon>
        <taxon>Cymbomonas</taxon>
    </lineage>
</organism>
<feature type="compositionally biased region" description="Low complexity" evidence="1">
    <location>
        <begin position="389"/>
        <end position="400"/>
    </location>
</feature>
<feature type="region of interest" description="Disordered" evidence="1">
    <location>
        <begin position="45"/>
        <end position="82"/>
    </location>
</feature>
<feature type="compositionally biased region" description="Low complexity" evidence="1">
    <location>
        <begin position="54"/>
        <end position="71"/>
    </location>
</feature>
<dbReference type="AlphaFoldDB" id="A0AAE0BWM0"/>
<reference evidence="3 4" key="1">
    <citation type="journal article" date="2015" name="Genome Biol. Evol.">
        <title>Comparative Genomics of a Bacterivorous Green Alga Reveals Evolutionary Causalities and Consequences of Phago-Mixotrophic Mode of Nutrition.</title>
        <authorList>
            <person name="Burns J.A."/>
            <person name="Paasch A."/>
            <person name="Narechania A."/>
            <person name="Kim E."/>
        </authorList>
    </citation>
    <scope>NUCLEOTIDE SEQUENCE [LARGE SCALE GENOMIC DNA]</scope>
    <source>
        <strain evidence="3 4">PLY_AMNH</strain>
    </source>
</reference>
<dbReference type="EMBL" id="LGRX02032175">
    <property type="protein sequence ID" value="KAK3244171.1"/>
    <property type="molecule type" value="Genomic_DNA"/>
</dbReference>
<comment type="caution">
    <text evidence="3">The sequence shown here is derived from an EMBL/GenBank/DDBJ whole genome shotgun (WGS) entry which is preliminary data.</text>
</comment>
<keyword evidence="4" id="KW-1185">Reference proteome</keyword>
<feature type="region of interest" description="Disordered" evidence="1">
    <location>
        <begin position="568"/>
        <end position="775"/>
    </location>
</feature>
<feature type="compositionally biased region" description="Polar residues" evidence="1">
    <location>
        <begin position="406"/>
        <end position="424"/>
    </location>
</feature>